<evidence type="ECO:0000313" key="3">
    <source>
        <dbReference type="Proteomes" id="UP000236305"/>
    </source>
</evidence>
<evidence type="ECO:0000256" key="1">
    <source>
        <dbReference type="SAM" id="SignalP"/>
    </source>
</evidence>
<accession>A0AA45AIM3</accession>
<name>A0AA45AIM3_VERDA</name>
<feature type="signal peptide" evidence="1">
    <location>
        <begin position="1"/>
        <end position="17"/>
    </location>
</feature>
<comment type="caution">
    <text evidence="2">The sequence shown here is derived from an EMBL/GenBank/DDBJ whole genome shotgun (WGS) entry which is preliminary data.</text>
</comment>
<feature type="chain" id="PRO_5041351878" evidence="1">
    <location>
        <begin position="18"/>
        <end position="46"/>
    </location>
</feature>
<protein>
    <submittedName>
        <fullName evidence="2">Uncharacterized protein</fullName>
    </submittedName>
</protein>
<gene>
    <name evidence="2" type="ORF">BJF96_g8441</name>
</gene>
<dbReference type="Proteomes" id="UP000236305">
    <property type="component" value="Unassembled WGS sequence"/>
</dbReference>
<organism evidence="2 3">
    <name type="scientific">Verticillium dahliae</name>
    <name type="common">Verticillium wilt</name>
    <dbReference type="NCBI Taxonomy" id="27337"/>
    <lineage>
        <taxon>Eukaryota</taxon>
        <taxon>Fungi</taxon>
        <taxon>Dikarya</taxon>
        <taxon>Ascomycota</taxon>
        <taxon>Pezizomycotina</taxon>
        <taxon>Sordariomycetes</taxon>
        <taxon>Hypocreomycetidae</taxon>
        <taxon>Glomerellales</taxon>
        <taxon>Plectosphaerellaceae</taxon>
        <taxon>Verticillium</taxon>
    </lineage>
</organism>
<keyword evidence="1" id="KW-0732">Signal</keyword>
<sequence length="46" mass="4758">MKLSLAIAFLSIGAAVAVPALKTLDMGSVAFSAAGMRHLLQLQLCQ</sequence>
<proteinExistence type="predicted"/>
<dbReference type="EMBL" id="MPSH01000035">
    <property type="protein sequence ID" value="PNH28357.1"/>
    <property type="molecule type" value="Genomic_DNA"/>
</dbReference>
<dbReference type="AlphaFoldDB" id="A0AA45AIM3"/>
<evidence type="ECO:0000313" key="2">
    <source>
        <dbReference type="EMBL" id="PNH28357.1"/>
    </source>
</evidence>
<reference evidence="2 3" key="1">
    <citation type="submission" date="2017-12" db="EMBL/GenBank/DDBJ databases">
        <title>Comparative genomics yields insights into virulence evolution of Verticillium dahliae.</title>
        <authorList>
            <person name="Fan R."/>
            <person name="Armitage A.D."/>
            <person name="Cascant-Lopez E."/>
            <person name="Sobczyk M."/>
            <person name="Cockerton H.M."/>
            <person name="Harrison R.J."/>
        </authorList>
    </citation>
    <scope>NUCLEOTIDE SEQUENCE [LARGE SCALE GENOMIC DNA]</scope>
    <source>
        <strain evidence="2 3">12008</strain>
    </source>
</reference>